<accession>A0AAE3F5Q2</accession>
<feature type="non-terminal residue" evidence="2">
    <location>
        <position position="100"/>
    </location>
</feature>
<feature type="signal peptide" evidence="1">
    <location>
        <begin position="1"/>
        <end position="22"/>
    </location>
</feature>
<sequence>MKKKKKRMLSIAGMCCCGFLAAATAISGSSAYQTDHDEVVNIIRTGNNTIIPDEDFPTPTPVPSSGSVVKKVRAKNTGDVPCYVRAYITCSEPVKEFTGL</sequence>
<evidence type="ECO:0000313" key="3">
    <source>
        <dbReference type="Proteomes" id="UP001199915"/>
    </source>
</evidence>
<dbReference type="EMBL" id="JAKNFS010000059">
    <property type="protein sequence ID" value="MCG4767379.1"/>
    <property type="molecule type" value="Genomic_DNA"/>
</dbReference>
<protein>
    <submittedName>
        <fullName evidence="2">Uncharacterized protein</fullName>
    </submittedName>
</protein>
<comment type="caution">
    <text evidence="2">The sequence shown here is derived from an EMBL/GenBank/DDBJ whole genome shotgun (WGS) entry which is preliminary data.</text>
</comment>
<dbReference type="AlphaFoldDB" id="A0AAE3F5Q2"/>
<organism evidence="2 3">
    <name type="scientific">Fusicatenibacter saccharivorans</name>
    <dbReference type="NCBI Taxonomy" id="1150298"/>
    <lineage>
        <taxon>Bacteria</taxon>
        <taxon>Bacillati</taxon>
        <taxon>Bacillota</taxon>
        <taxon>Clostridia</taxon>
        <taxon>Lachnospirales</taxon>
        <taxon>Lachnospiraceae</taxon>
        <taxon>Fusicatenibacter</taxon>
    </lineage>
</organism>
<evidence type="ECO:0000256" key="1">
    <source>
        <dbReference type="SAM" id="SignalP"/>
    </source>
</evidence>
<evidence type="ECO:0000313" key="2">
    <source>
        <dbReference type="EMBL" id="MCG4767379.1"/>
    </source>
</evidence>
<gene>
    <name evidence="2" type="ORF">L0N21_18050</name>
</gene>
<proteinExistence type="predicted"/>
<keyword evidence="1" id="KW-0732">Signal</keyword>
<reference evidence="2" key="1">
    <citation type="submission" date="2022-01" db="EMBL/GenBank/DDBJ databases">
        <title>Collection of gut derived symbiotic bacterial strains cultured from healthy donors.</title>
        <authorList>
            <person name="Lin H."/>
            <person name="Kohout C."/>
            <person name="Waligurski E."/>
            <person name="Pamer E.G."/>
        </authorList>
    </citation>
    <scope>NUCLEOTIDE SEQUENCE</scope>
    <source>
        <strain evidence="2">DFI.5.49</strain>
    </source>
</reference>
<dbReference type="Proteomes" id="UP001199915">
    <property type="component" value="Unassembled WGS sequence"/>
</dbReference>
<name>A0AAE3F5Q2_9FIRM</name>
<feature type="chain" id="PRO_5042188185" evidence="1">
    <location>
        <begin position="23"/>
        <end position="100"/>
    </location>
</feature>